<protein>
    <submittedName>
        <fullName evidence="1">Mitochondrial resolvase Ydc2</fullName>
    </submittedName>
</protein>
<evidence type="ECO:0000313" key="2">
    <source>
        <dbReference type="Proteomes" id="UP001433508"/>
    </source>
</evidence>
<comment type="caution">
    <text evidence="1">The sequence shown here is derived from an EMBL/GenBank/DDBJ whole genome shotgun (WGS) entry which is preliminary data.</text>
</comment>
<accession>A0ACC3T9D5</accession>
<sequence length="394" mass="43860">MASFQKLSVESLKSLSRLCGLSSSHTKQELILNLNEAIWRNSLSTQSNSSSSSSIWTRPPHTHASSTQSHHRVLSVDMGLRNLSYSVLDLADVEQIPTLSAWSLKSILPQTALAELTTATTRQQPNFSPAIAAQLAYGTFVEDILPRFNPDTILLERQRHRSGGGRNVLEWTLKVNMFESVLYGVLTTLIKQGLLKAQVCEVLPSRTKGYWIRNAVIPTTTSSQGSPQQQEGGGGADESISSGRKRVQNKYALSKLVKVNLVKRWTKGVTFDNPAACKHVLFTESTIPMALQFHSEPGGSARRRRRRKPDSSDIGVEQANRLLDQQQQQQQEPPSSTGTKLKLDDLSDSLLQGVAFVQWHQNRFELARAVRDGTDLAEFCQLMVDRHTKEMVIE</sequence>
<evidence type="ECO:0000313" key="1">
    <source>
        <dbReference type="EMBL" id="KAK9240216.1"/>
    </source>
</evidence>
<reference evidence="2" key="1">
    <citation type="journal article" date="2024" name="Front. Bioeng. Biotechnol.">
        <title>Genome-scale model development and genomic sequencing of the oleaginous clade Lipomyces.</title>
        <authorList>
            <person name="Czajka J.J."/>
            <person name="Han Y."/>
            <person name="Kim J."/>
            <person name="Mondo S.J."/>
            <person name="Hofstad B.A."/>
            <person name="Robles A."/>
            <person name="Haridas S."/>
            <person name="Riley R."/>
            <person name="LaButti K."/>
            <person name="Pangilinan J."/>
            <person name="Andreopoulos W."/>
            <person name="Lipzen A."/>
            <person name="Yan J."/>
            <person name="Wang M."/>
            <person name="Ng V."/>
            <person name="Grigoriev I.V."/>
            <person name="Spatafora J.W."/>
            <person name="Magnuson J.K."/>
            <person name="Baker S.E."/>
            <person name="Pomraning K.R."/>
        </authorList>
    </citation>
    <scope>NUCLEOTIDE SEQUENCE [LARGE SCALE GENOMIC DNA]</scope>
    <source>
        <strain evidence="2">CBS 7786</strain>
    </source>
</reference>
<gene>
    <name evidence="1" type="ORF">V1525DRAFT_430241</name>
</gene>
<organism evidence="1 2">
    <name type="scientific">Lipomyces kononenkoae</name>
    <name type="common">Yeast</name>
    <dbReference type="NCBI Taxonomy" id="34357"/>
    <lineage>
        <taxon>Eukaryota</taxon>
        <taxon>Fungi</taxon>
        <taxon>Dikarya</taxon>
        <taxon>Ascomycota</taxon>
        <taxon>Saccharomycotina</taxon>
        <taxon>Lipomycetes</taxon>
        <taxon>Lipomycetales</taxon>
        <taxon>Lipomycetaceae</taxon>
        <taxon>Lipomyces</taxon>
    </lineage>
</organism>
<keyword evidence="2" id="KW-1185">Reference proteome</keyword>
<dbReference type="EMBL" id="MU971341">
    <property type="protein sequence ID" value="KAK9240216.1"/>
    <property type="molecule type" value="Genomic_DNA"/>
</dbReference>
<proteinExistence type="predicted"/>
<dbReference type="Proteomes" id="UP001433508">
    <property type="component" value="Unassembled WGS sequence"/>
</dbReference>
<name>A0ACC3T9D5_LIPKO</name>